<gene>
    <name evidence="1" type="ORF">JI746_09855</name>
</gene>
<dbReference type="RefSeq" id="WP_201688991.1">
    <property type="nucleotide sequence ID" value="NZ_JAEQND010000005.1"/>
</dbReference>
<dbReference type="Proteomes" id="UP000622707">
    <property type="component" value="Unassembled WGS sequence"/>
</dbReference>
<protein>
    <recommendedName>
        <fullName evidence="3">DUF2384 domain-containing protein</fullName>
    </recommendedName>
</protein>
<evidence type="ECO:0000313" key="2">
    <source>
        <dbReference type="Proteomes" id="UP000622707"/>
    </source>
</evidence>
<reference evidence="1 2" key="1">
    <citation type="journal article" date="2017" name="Int. J. Syst. Evol. Microbiol.">
        <title>Ramlibacter alkalitolerans sp. nov., alkali-tolerant bacterium isolated from soil of ginseng.</title>
        <authorList>
            <person name="Lee D.H."/>
            <person name="Cha C.J."/>
        </authorList>
    </citation>
    <scope>NUCLEOTIDE SEQUENCE [LARGE SCALE GENOMIC DNA]</scope>
    <source>
        <strain evidence="1 2">KACC 19305</strain>
    </source>
</reference>
<sequence>MLNLNDPITLQALLETVEPLQVVPVDSRMQFFLGGKGSLGGLTPLQTLERPELRTKVLDVARAYAES</sequence>
<organism evidence="1 2">
    <name type="scientific">Ramlibacter alkalitolerans</name>
    <dbReference type="NCBI Taxonomy" id="2039631"/>
    <lineage>
        <taxon>Bacteria</taxon>
        <taxon>Pseudomonadati</taxon>
        <taxon>Pseudomonadota</taxon>
        <taxon>Betaproteobacteria</taxon>
        <taxon>Burkholderiales</taxon>
        <taxon>Comamonadaceae</taxon>
        <taxon>Ramlibacter</taxon>
    </lineage>
</organism>
<dbReference type="EMBL" id="JAEQND010000005">
    <property type="protein sequence ID" value="MBL0425414.1"/>
    <property type="molecule type" value="Genomic_DNA"/>
</dbReference>
<comment type="caution">
    <text evidence="1">The sequence shown here is derived from an EMBL/GenBank/DDBJ whole genome shotgun (WGS) entry which is preliminary data.</text>
</comment>
<evidence type="ECO:0008006" key="3">
    <source>
        <dbReference type="Google" id="ProtNLM"/>
    </source>
</evidence>
<keyword evidence="2" id="KW-1185">Reference proteome</keyword>
<name>A0ABS1JME4_9BURK</name>
<accession>A0ABS1JME4</accession>
<evidence type="ECO:0000313" key="1">
    <source>
        <dbReference type="EMBL" id="MBL0425414.1"/>
    </source>
</evidence>
<proteinExistence type="predicted"/>